<accession>A0A2H0UP59</accession>
<evidence type="ECO:0000259" key="1">
    <source>
        <dbReference type="PROSITE" id="PS50990"/>
    </source>
</evidence>
<dbReference type="InterPro" id="IPR005074">
    <property type="entry name" value="Peptidase_C39"/>
</dbReference>
<feature type="domain" description="Peptidase C39" evidence="1">
    <location>
        <begin position="13"/>
        <end position="143"/>
    </location>
</feature>
<dbReference type="AlphaFoldDB" id="A0A2H0UP59"/>
<reference evidence="3" key="1">
    <citation type="submission" date="2017-09" db="EMBL/GenBank/DDBJ databases">
        <title>Depth-based differentiation of microbial function through sediment-hosted aquifers and enrichment of novel symbionts in the deep terrestrial subsurface.</title>
        <authorList>
            <person name="Probst A.J."/>
            <person name="Ladd B."/>
            <person name="Jarett J.K."/>
            <person name="Geller-Mcgrath D.E."/>
            <person name="Sieber C.M.K."/>
            <person name="Emerson J.B."/>
            <person name="Anantharaman K."/>
            <person name="Thomas B.C."/>
            <person name="Malmstrom R."/>
            <person name="Stieglmeier M."/>
            <person name="Klingl A."/>
            <person name="Woyke T."/>
            <person name="Ryan C.M."/>
            <person name="Banfield J.F."/>
        </authorList>
    </citation>
    <scope>NUCLEOTIDE SEQUENCE [LARGE SCALE GENOMIC DNA]</scope>
</reference>
<protein>
    <recommendedName>
        <fullName evidence="1">Peptidase C39 domain-containing protein</fullName>
    </recommendedName>
</protein>
<gene>
    <name evidence="2" type="ORF">COU11_00245</name>
</gene>
<dbReference type="GO" id="GO:0006508">
    <property type="term" value="P:proteolysis"/>
    <property type="evidence" value="ECO:0007669"/>
    <property type="project" value="InterPro"/>
</dbReference>
<dbReference type="Pfam" id="PF13529">
    <property type="entry name" value="Peptidase_C39_2"/>
    <property type="match status" value="1"/>
</dbReference>
<organism evidence="2 3">
    <name type="scientific">Candidatus Harrisonbacteria bacterium CG10_big_fil_rev_8_21_14_0_10_49_15</name>
    <dbReference type="NCBI Taxonomy" id="1974587"/>
    <lineage>
        <taxon>Bacteria</taxon>
        <taxon>Candidatus Harrisoniibacteriota</taxon>
    </lineage>
</organism>
<dbReference type="GO" id="GO:0008233">
    <property type="term" value="F:peptidase activity"/>
    <property type="evidence" value="ECO:0007669"/>
    <property type="project" value="InterPro"/>
</dbReference>
<evidence type="ECO:0000313" key="3">
    <source>
        <dbReference type="Proteomes" id="UP000229526"/>
    </source>
</evidence>
<comment type="caution">
    <text evidence="2">The sequence shown here is derived from an EMBL/GenBank/DDBJ whole genome shotgun (WGS) entry which is preliminary data.</text>
</comment>
<name>A0A2H0UP59_9BACT</name>
<dbReference type="InterPro" id="IPR039564">
    <property type="entry name" value="Peptidase_C39-like"/>
</dbReference>
<dbReference type="Proteomes" id="UP000229526">
    <property type="component" value="Unassembled WGS sequence"/>
</dbReference>
<dbReference type="GO" id="GO:0005524">
    <property type="term" value="F:ATP binding"/>
    <property type="evidence" value="ECO:0007669"/>
    <property type="project" value="InterPro"/>
</dbReference>
<dbReference type="Gene3D" id="3.90.70.10">
    <property type="entry name" value="Cysteine proteinases"/>
    <property type="match status" value="1"/>
</dbReference>
<evidence type="ECO:0000313" key="2">
    <source>
        <dbReference type="EMBL" id="PIR87436.1"/>
    </source>
</evidence>
<sequence length="158" mass="18044">MVPMGIEIPFFRQEQLHHCGPAVVRMVLHFYGGERLEQEIADAMGTTEEEGTPLSSILDYVKSQGLRVIHKDGADFSDIQGFIDQGYPVMVNYRETSQEQGHFALVVEITEEEVILNDPWHGSGYAVDKEEFRRRWHNEKKTRERTIVAILPKADNSG</sequence>
<proteinExistence type="predicted"/>
<dbReference type="PROSITE" id="PS50990">
    <property type="entry name" value="PEPTIDASE_C39"/>
    <property type="match status" value="1"/>
</dbReference>
<dbReference type="EMBL" id="PFBD01000002">
    <property type="protein sequence ID" value="PIR87436.1"/>
    <property type="molecule type" value="Genomic_DNA"/>
</dbReference>
<dbReference type="GO" id="GO:0016020">
    <property type="term" value="C:membrane"/>
    <property type="evidence" value="ECO:0007669"/>
    <property type="project" value="InterPro"/>
</dbReference>